<organism evidence="2">
    <name type="scientific">Guillardia theta (strain CCMP2712)</name>
    <name type="common">Cryptophyte</name>
    <dbReference type="NCBI Taxonomy" id="905079"/>
    <lineage>
        <taxon>Eukaryota</taxon>
        <taxon>Cryptophyceae</taxon>
        <taxon>Pyrenomonadales</taxon>
        <taxon>Geminigeraceae</taxon>
        <taxon>Guillardia</taxon>
    </lineage>
</organism>
<dbReference type="AlphaFoldDB" id="L1ITY3"/>
<dbReference type="GeneID" id="17296302"/>
<evidence type="ECO:0000313" key="3">
    <source>
        <dbReference type="EnsemblProtists" id="EKX39577"/>
    </source>
</evidence>
<proteinExistence type="predicted"/>
<dbReference type="EMBL" id="JH993038">
    <property type="protein sequence ID" value="EKX39577.1"/>
    <property type="molecule type" value="Genomic_DNA"/>
</dbReference>
<protein>
    <submittedName>
        <fullName evidence="2 3">Uncharacterized protein</fullName>
    </submittedName>
</protein>
<sequence length="156" mass="17249">MEPSHDQHTKAPSKDHGKRPYGNEDSTSSRCFQMNINFASQVRSLAMSKAQEDVEDKFSRCSTWGQKRARHGGRSELDTGAEASSTWGQKRTFSLLQSPGCYGWCSCSPRQLHGRSTVRNASRVDFTIIAGTAINAQGDFLVSVLGALYTMMICLH</sequence>
<dbReference type="RefSeq" id="XP_005826557.1">
    <property type="nucleotide sequence ID" value="XM_005826500.1"/>
</dbReference>
<evidence type="ECO:0000256" key="1">
    <source>
        <dbReference type="SAM" id="MobiDB-lite"/>
    </source>
</evidence>
<evidence type="ECO:0000313" key="4">
    <source>
        <dbReference type="Proteomes" id="UP000011087"/>
    </source>
</evidence>
<dbReference type="KEGG" id="gtt:GUITHDRAFT_143361"/>
<dbReference type="PaxDb" id="55529-EKX39577"/>
<reference evidence="2 4" key="1">
    <citation type="journal article" date="2012" name="Nature">
        <title>Algal genomes reveal evolutionary mosaicism and the fate of nucleomorphs.</title>
        <authorList>
            <consortium name="DOE Joint Genome Institute"/>
            <person name="Curtis B.A."/>
            <person name="Tanifuji G."/>
            <person name="Burki F."/>
            <person name="Gruber A."/>
            <person name="Irimia M."/>
            <person name="Maruyama S."/>
            <person name="Arias M.C."/>
            <person name="Ball S.G."/>
            <person name="Gile G.H."/>
            <person name="Hirakawa Y."/>
            <person name="Hopkins J.F."/>
            <person name="Kuo A."/>
            <person name="Rensing S.A."/>
            <person name="Schmutz J."/>
            <person name="Symeonidi A."/>
            <person name="Elias M."/>
            <person name="Eveleigh R.J."/>
            <person name="Herman E.K."/>
            <person name="Klute M.J."/>
            <person name="Nakayama T."/>
            <person name="Obornik M."/>
            <person name="Reyes-Prieto A."/>
            <person name="Armbrust E.V."/>
            <person name="Aves S.J."/>
            <person name="Beiko R.G."/>
            <person name="Coutinho P."/>
            <person name="Dacks J.B."/>
            <person name="Durnford D.G."/>
            <person name="Fast N.M."/>
            <person name="Green B.R."/>
            <person name="Grisdale C.J."/>
            <person name="Hempel F."/>
            <person name="Henrissat B."/>
            <person name="Hoppner M.P."/>
            <person name="Ishida K."/>
            <person name="Kim E."/>
            <person name="Koreny L."/>
            <person name="Kroth P.G."/>
            <person name="Liu Y."/>
            <person name="Malik S.B."/>
            <person name="Maier U.G."/>
            <person name="McRose D."/>
            <person name="Mock T."/>
            <person name="Neilson J.A."/>
            <person name="Onodera N.T."/>
            <person name="Poole A.M."/>
            <person name="Pritham E.J."/>
            <person name="Richards T.A."/>
            <person name="Rocap G."/>
            <person name="Roy S.W."/>
            <person name="Sarai C."/>
            <person name="Schaack S."/>
            <person name="Shirato S."/>
            <person name="Slamovits C.H."/>
            <person name="Spencer D.F."/>
            <person name="Suzuki S."/>
            <person name="Worden A.Z."/>
            <person name="Zauner S."/>
            <person name="Barry K."/>
            <person name="Bell C."/>
            <person name="Bharti A.K."/>
            <person name="Crow J.A."/>
            <person name="Grimwood J."/>
            <person name="Kramer R."/>
            <person name="Lindquist E."/>
            <person name="Lucas S."/>
            <person name="Salamov A."/>
            <person name="McFadden G.I."/>
            <person name="Lane C.E."/>
            <person name="Keeling P.J."/>
            <person name="Gray M.W."/>
            <person name="Grigoriev I.V."/>
            <person name="Archibald J.M."/>
        </authorList>
    </citation>
    <scope>NUCLEOTIDE SEQUENCE</scope>
    <source>
        <strain evidence="2 4">CCMP2712</strain>
    </source>
</reference>
<reference evidence="3" key="3">
    <citation type="submission" date="2015-06" db="UniProtKB">
        <authorList>
            <consortium name="EnsemblProtists"/>
        </authorList>
    </citation>
    <scope>IDENTIFICATION</scope>
</reference>
<feature type="region of interest" description="Disordered" evidence="1">
    <location>
        <begin position="1"/>
        <end position="28"/>
    </location>
</feature>
<feature type="region of interest" description="Disordered" evidence="1">
    <location>
        <begin position="65"/>
        <end position="85"/>
    </location>
</feature>
<dbReference type="HOGENOM" id="CLU_1690081_0_0_1"/>
<name>L1ITY3_GUITC</name>
<reference evidence="4" key="2">
    <citation type="submission" date="2012-11" db="EMBL/GenBank/DDBJ databases">
        <authorList>
            <person name="Kuo A."/>
            <person name="Curtis B.A."/>
            <person name="Tanifuji G."/>
            <person name="Burki F."/>
            <person name="Gruber A."/>
            <person name="Irimia M."/>
            <person name="Maruyama S."/>
            <person name="Arias M.C."/>
            <person name="Ball S.G."/>
            <person name="Gile G.H."/>
            <person name="Hirakawa Y."/>
            <person name="Hopkins J.F."/>
            <person name="Rensing S.A."/>
            <person name="Schmutz J."/>
            <person name="Symeonidi A."/>
            <person name="Elias M."/>
            <person name="Eveleigh R.J."/>
            <person name="Herman E.K."/>
            <person name="Klute M.J."/>
            <person name="Nakayama T."/>
            <person name="Obornik M."/>
            <person name="Reyes-Prieto A."/>
            <person name="Armbrust E.V."/>
            <person name="Aves S.J."/>
            <person name="Beiko R.G."/>
            <person name="Coutinho P."/>
            <person name="Dacks J.B."/>
            <person name="Durnford D.G."/>
            <person name="Fast N.M."/>
            <person name="Green B.R."/>
            <person name="Grisdale C."/>
            <person name="Hempe F."/>
            <person name="Henrissat B."/>
            <person name="Hoppner M.P."/>
            <person name="Ishida K.-I."/>
            <person name="Kim E."/>
            <person name="Koreny L."/>
            <person name="Kroth P.G."/>
            <person name="Liu Y."/>
            <person name="Malik S.-B."/>
            <person name="Maier U.G."/>
            <person name="McRose D."/>
            <person name="Mock T."/>
            <person name="Neilson J.A."/>
            <person name="Onodera N.T."/>
            <person name="Poole A.M."/>
            <person name="Pritham E.J."/>
            <person name="Richards T.A."/>
            <person name="Rocap G."/>
            <person name="Roy S.W."/>
            <person name="Sarai C."/>
            <person name="Schaack S."/>
            <person name="Shirato S."/>
            <person name="Slamovits C.H."/>
            <person name="Spencer D.F."/>
            <person name="Suzuki S."/>
            <person name="Worden A.Z."/>
            <person name="Zauner S."/>
            <person name="Barry K."/>
            <person name="Bell C."/>
            <person name="Bharti A.K."/>
            <person name="Crow J.A."/>
            <person name="Grimwood J."/>
            <person name="Kramer R."/>
            <person name="Lindquist E."/>
            <person name="Lucas S."/>
            <person name="Salamov A."/>
            <person name="McFadden G.I."/>
            <person name="Lane C.E."/>
            <person name="Keeling P.J."/>
            <person name="Gray M.W."/>
            <person name="Grigoriev I.V."/>
            <person name="Archibald J.M."/>
        </authorList>
    </citation>
    <scope>NUCLEOTIDE SEQUENCE</scope>
    <source>
        <strain evidence="4">CCMP2712</strain>
    </source>
</reference>
<dbReference type="EnsemblProtists" id="EKX39577">
    <property type="protein sequence ID" value="EKX39577"/>
    <property type="gene ID" value="GUITHDRAFT_143361"/>
</dbReference>
<feature type="compositionally biased region" description="Basic and acidic residues" evidence="1">
    <location>
        <begin position="1"/>
        <end position="15"/>
    </location>
</feature>
<keyword evidence="4" id="KW-1185">Reference proteome</keyword>
<gene>
    <name evidence="2" type="ORF">GUITHDRAFT_143361</name>
</gene>
<dbReference type="Proteomes" id="UP000011087">
    <property type="component" value="Unassembled WGS sequence"/>
</dbReference>
<evidence type="ECO:0000313" key="2">
    <source>
        <dbReference type="EMBL" id="EKX39577.1"/>
    </source>
</evidence>
<accession>L1ITY3</accession>